<dbReference type="RefSeq" id="WP_036940519.1">
    <property type="nucleotide sequence ID" value="NZ_JQKC01000013.1"/>
</dbReference>
<dbReference type="OrthoDB" id="9790975at2"/>
<dbReference type="InterPro" id="IPR029039">
    <property type="entry name" value="Flavoprotein-like_sf"/>
</dbReference>
<organism evidence="4 5">
    <name type="scientific">Pseudobacteroides cellulosolvens ATCC 35603 = DSM 2933</name>
    <dbReference type="NCBI Taxonomy" id="398512"/>
    <lineage>
        <taxon>Bacteria</taxon>
        <taxon>Bacillati</taxon>
        <taxon>Bacillota</taxon>
        <taxon>Clostridia</taxon>
        <taxon>Eubacteriales</taxon>
        <taxon>Oscillospiraceae</taxon>
        <taxon>Pseudobacteroides</taxon>
    </lineage>
</organism>
<dbReference type="GO" id="GO:0016491">
    <property type="term" value="F:oxidoreductase activity"/>
    <property type="evidence" value="ECO:0007669"/>
    <property type="project" value="InterPro"/>
</dbReference>
<dbReference type="EMBL" id="LGTC01000001">
    <property type="protein sequence ID" value="KNY25837.1"/>
    <property type="molecule type" value="Genomic_DNA"/>
</dbReference>
<dbReference type="STRING" id="398512.Bccel_1097"/>
<dbReference type="Proteomes" id="UP000036923">
    <property type="component" value="Unassembled WGS sequence"/>
</dbReference>
<keyword evidence="1" id="KW-0285">Flavoprotein</keyword>
<dbReference type="Gene3D" id="3.40.50.360">
    <property type="match status" value="1"/>
</dbReference>
<evidence type="ECO:0000313" key="4">
    <source>
        <dbReference type="EMBL" id="KNY25837.1"/>
    </source>
</evidence>
<proteinExistence type="predicted"/>
<dbReference type="PANTHER" id="PTHR43278:SF2">
    <property type="entry name" value="IRON-SULFUR FLAVOPROTEIN"/>
    <property type="match status" value="1"/>
</dbReference>
<protein>
    <submittedName>
        <fullName evidence="4">NADPH-dependent FMN reductase</fullName>
    </submittedName>
</protein>
<dbReference type="eggNOG" id="COG0655">
    <property type="taxonomic scope" value="Bacteria"/>
</dbReference>
<dbReference type="Pfam" id="PF03358">
    <property type="entry name" value="FMN_red"/>
    <property type="match status" value="1"/>
</dbReference>
<dbReference type="PANTHER" id="PTHR43278">
    <property type="entry name" value="NAD(P)H-DEPENDENT FMN-CONTAINING OXIDOREDUCTASE YWQN-RELATED"/>
    <property type="match status" value="1"/>
</dbReference>
<dbReference type="InterPro" id="IPR005025">
    <property type="entry name" value="FMN_Rdtase-like_dom"/>
</dbReference>
<keyword evidence="5" id="KW-1185">Reference proteome</keyword>
<sequence length="216" mass="24541">MKVLAINGSPRKDWNTATLIKSALEGAASVGAETELIHLYDYNYKGCISCFACKLKNRKNYGKCEIKDELTDVFNKTSEADALLLGAPIYLGAVNSMMQAFFERLIFPIFSYGSKPTIDQKKKIYTGYIYTLGATEERMKLMGYDRPAGLNEILMKNAFGNSEYLIVNDTYQFDDYSKYETSGINVEHKTKRHNEVFPEDCMNAFDLGVRLVQYNK</sequence>
<comment type="caution">
    <text evidence="4">The sequence shown here is derived from an EMBL/GenBank/DDBJ whole genome shotgun (WGS) entry which is preliminary data.</text>
</comment>
<accession>A0A0L6JKD7</accession>
<evidence type="ECO:0000256" key="1">
    <source>
        <dbReference type="ARBA" id="ARBA00022630"/>
    </source>
</evidence>
<dbReference type="InterPro" id="IPR051796">
    <property type="entry name" value="ISF_SsuE-like"/>
</dbReference>
<evidence type="ECO:0000313" key="5">
    <source>
        <dbReference type="Proteomes" id="UP000036923"/>
    </source>
</evidence>
<keyword evidence="2" id="KW-0288">FMN</keyword>
<feature type="domain" description="NADPH-dependent FMN reductase-like" evidence="3">
    <location>
        <begin position="1"/>
        <end position="112"/>
    </location>
</feature>
<dbReference type="SUPFAM" id="SSF52218">
    <property type="entry name" value="Flavoproteins"/>
    <property type="match status" value="1"/>
</dbReference>
<evidence type="ECO:0000256" key="2">
    <source>
        <dbReference type="ARBA" id="ARBA00022643"/>
    </source>
</evidence>
<evidence type="ECO:0000259" key="3">
    <source>
        <dbReference type="Pfam" id="PF03358"/>
    </source>
</evidence>
<gene>
    <name evidence="4" type="ORF">Bccel_1097</name>
</gene>
<dbReference type="AlphaFoldDB" id="A0A0L6JKD7"/>
<reference evidence="5" key="1">
    <citation type="submission" date="2015-07" db="EMBL/GenBank/DDBJ databases">
        <title>Near-Complete Genome Sequence of the Cellulolytic Bacterium Bacteroides (Pseudobacteroides) cellulosolvens ATCC 35603.</title>
        <authorList>
            <person name="Dassa B."/>
            <person name="Utturkar S.M."/>
            <person name="Klingeman D.M."/>
            <person name="Hurt R.A."/>
            <person name="Keller M."/>
            <person name="Xu J."/>
            <person name="Reddy Y.H.K."/>
            <person name="Borovok I."/>
            <person name="Grinberg I.R."/>
            <person name="Lamed R."/>
            <person name="Zhivin O."/>
            <person name="Bayer E.A."/>
            <person name="Brown S.D."/>
        </authorList>
    </citation>
    <scope>NUCLEOTIDE SEQUENCE [LARGE SCALE GENOMIC DNA]</scope>
    <source>
        <strain evidence="5">DSM 2933</strain>
    </source>
</reference>
<dbReference type="PATRIC" id="fig|398512.5.peg.1136"/>
<name>A0A0L6JKD7_9FIRM</name>